<comment type="caution">
    <text evidence="4">The sequence shown here is derived from an EMBL/GenBank/DDBJ whole genome shotgun (WGS) entry which is preliminary data.</text>
</comment>
<organism evidence="4 5">
    <name type="scientific">Akanthomyces muscarius</name>
    <name type="common">Entomopathogenic fungus</name>
    <name type="synonym">Lecanicillium muscarium</name>
    <dbReference type="NCBI Taxonomy" id="2231603"/>
    <lineage>
        <taxon>Eukaryota</taxon>
        <taxon>Fungi</taxon>
        <taxon>Dikarya</taxon>
        <taxon>Ascomycota</taxon>
        <taxon>Pezizomycotina</taxon>
        <taxon>Sordariomycetes</taxon>
        <taxon>Hypocreomycetidae</taxon>
        <taxon>Hypocreales</taxon>
        <taxon>Cordycipitaceae</taxon>
        <taxon>Akanthomyces</taxon>
    </lineage>
</organism>
<dbReference type="GO" id="GO:0016832">
    <property type="term" value="F:aldehyde-lyase activity"/>
    <property type="evidence" value="ECO:0007669"/>
    <property type="project" value="InterPro"/>
</dbReference>
<sequence length="152" mass="16976">MMAQYSKITRQEHNGFSHQQPSFIGAVLSLKAETARVYLPPDANYFLSTVDHCLQSTNKVNLTIGSKQPTAVYLTTEEAVKHCRKGASIWKFASTNNDGEPDIMLVGVGVEVTFEVIKTAELLQKIAPYLLVLAPEARHLHAMTRESFEIKR</sequence>
<dbReference type="InterPro" id="IPR018969">
    <property type="entry name" value="Xul5P/Fru6P_PKetolase_C"/>
</dbReference>
<name>A0A9W8Q4P3_AKAMU</name>
<dbReference type="InterPro" id="IPR005593">
    <property type="entry name" value="Xul5P/Fru6P_PKetolase"/>
</dbReference>
<evidence type="ECO:0000256" key="2">
    <source>
        <dbReference type="ARBA" id="ARBA00023239"/>
    </source>
</evidence>
<dbReference type="EMBL" id="JAJHUN010000010">
    <property type="protein sequence ID" value="KAJ4146819.1"/>
    <property type="molecule type" value="Genomic_DNA"/>
</dbReference>
<evidence type="ECO:0000313" key="5">
    <source>
        <dbReference type="Proteomes" id="UP001144673"/>
    </source>
</evidence>
<dbReference type="GeneID" id="80888537"/>
<dbReference type="Pfam" id="PF03894">
    <property type="entry name" value="XFP"/>
    <property type="match status" value="1"/>
</dbReference>
<dbReference type="AlphaFoldDB" id="A0A9W8Q4P3"/>
<reference evidence="4" key="1">
    <citation type="journal article" date="2023" name="Access Microbiol">
        <title>De-novo genome assembly for Akanthomyces muscarius, a biocontrol agent of insect agricultural pests.</title>
        <authorList>
            <person name="Erdos Z."/>
            <person name="Studholme D.J."/>
            <person name="Raymond B."/>
            <person name="Sharma M."/>
        </authorList>
    </citation>
    <scope>NUCLEOTIDE SEQUENCE</scope>
    <source>
        <strain evidence="4">Ve6</strain>
    </source>
</reference>
<dbReference type="RefSeq" id="XP_056049760.1">
    <property type="nucleotide sequence ID" value="XM_056192645.1"/>
</dbReference>
<dbReference type="PANTHER" id="PTHR31273">
    <property type="entry name" value="PHOSPHOKETOLASE-RELATED"/>
    <property type="match status" value="1"/>
</dbReference>
<protein>
    <recommendedName>
        <fullName evidence="3">Xylulose 5-phosphate/Fructose 6-phosphate phosphoketolase C-terminal domain-containing protein</fullName>
    </recommendedName>
</protein>
<dbReference type="GO" id="GO:0005975">
    <property type="term" value="P:carbohydrate metabolic process"/>
    <property type="evidence" value="ECO:0007669"/>
    <property type="project" value="InterPro"/>
</dbReference>
<accession>A0A9W8Q4P3</accession>
<proteinExistence type="inferred from homology"/>
<evidence type="ECO:0000259" key="3">
    <source>
        <dbReference type="Pfam" id="PF09363"/>
    </source>
</evidence>
<feature type="domain" description="Xylulose 5-phosphate/Fructose 6-phosphate phosphoketolase C-terminal" evidence="3">
    <location>
        <begin position="67"/>
        <end position="147"/>
    </location>
</feature>
<keyword evidence="2" id="KW-0456">Lyase</keyword>
<dbReference type="Gene3D" id="3.40.50.920">
    <property type="match status" value="1"/>
</dbReference>
<dbReference type="Pfam" id="PF09363">
    <property type="entry name" value="XFP_C"/>
    <property type="match status" value="1"/>
</dbReference>
<dbReference type="PANTHER" id="PTHR31273:SF1">
    <property type="entry name" value="PHOSPHOKETOLASE-RELATED"/>
    <property type="match status" value="1"/>
</dbReference>
<comment type="similarity">
    <text evidence="1">Belongs to the XFP family.</text>
</comment>
<dbReference type="InterPro" id="IPR009014">
    <property type="entry name" value="Transketo_C/PFOR_II"/>
</dbReference>
<evidence type="ECO:0000256" key="1">
    <source>
        <dbReference type="ARBA" id="ARBA00005623"/>
    </source>
</evidence>
<dbReference type="Proteomes" id="UP001144673">
    <property type="component" value="Chromosome 3"/>
</dbReference>
<dbReference type="KEGG" id="amus:LMH87_001378"/>
<keyword evidence="5" id="KW-1185">Reference proteome</keyword>
<dbReference type="Gene3D" id="3.40.50.970">
    <property type="match status" value="1"/>
</dbReference>
<gene>
    <name evidence="4" type="ORF">LMH87_001378</name>
</gene>
<evidence type="ECO:0000313" key="4">
    <source>
        <dbReference type="EMBL" id="KAJ4146819.1"/>
    </source>
</evidence>